<evidence type="ECO:0000256" key="1">
    <source>
        <dbReference type="ARBA" id="ARBA00012513"/>
    </source>
</evidence>
<evidence type="ECO:0000256" key="6">
    <source>
        <dbReference type="SAM" id="MobiDB-lite"/>
    </source>
</evidence>
<feature type="region of interest" description="Disordered" evidence="6">
    <location>
        <begin position="530"/>
        <end position="614"/>
    </location>
</feature>
<dbReference type="EC" id="2.7.11.1" evidence="1"/>
<dbReference type="PROSITE" id="PS00108">
    <property type="entry name" value="PROTEIN_KINASE_ST"/>
    <property type="match status" value="1"/>
</dbReference>
<dbReference type="Gene3D" id="1.10.510.10">
    <property type="entry name" value="Transferase(Phosphotransferase) domain 1"/>
    <property type="match status" value="1"/>
</dbReference>
<dbReference type="GO" id="GO:0005737">
    <property type="term" value="C:cytoplasm"/>
    <property type="evidence" value="ECO:0007669"/>
    <property type="project" value="TreeGrafter"/>
</dbReference>
<sequence>QIGDCLGRGAFGSVYRAINFRNGETVAIKQIRLENLPQGELKVIMSEIDLLKNLDHPNIVKYHGYTRDSSVLNIILEYCENGSLHSILKNFGKFPEDLVAIYMSQVLTGLMYLHNQGVIHRDIKGANILTTKEGLVKLADFGVATKASTMNEASVVGTPYWMAPEVIELTGATTSSDIWSLGCTVIELLDGKPPYHKLQPMPALFRIVNDDHPPLPGGASPAVRDFLMQCFQKDPNLRVSAKKLLRHPWISSARRGDAEELNKATDYKEAIKSVQEWNEALRSPTHGSLRKTGRLPSLSPAPPRTAAARAPDISLPPTSTSHGQTKLPSNLPKTKTNPEVYRSPETESDSTIWDDDFATPLNPTGLQLAQHLKPQDHFGGMLSSEKLKEFSKSDILLDEPLMEDYDRTVRSPVQLTRTDPLKAMRPFTPTSNNEYRFTSTTTNGSPMRSISQSKNLAIRTATKAPQAKSSMPSAARPALYREESSMDYSDLVTDDVAFQKAVHARQAQEENDSFSPKLFHPSHLKNAARLAQHNRINGSVRRRLTPTEDKENVPLQRTDSELEIEKYADNDGDLDLSDLLDKDESGSDRSTLMIKPSNMMKAGLSSNEDEEEDDPFAQLDEGFDETMDMEENIARDRHARMTQAIQNIVDSINPSQLEEVLFERCDQLMQYLAESPDAKDIIVKCGGVLPTLEILETSTRRDLLLPALKIINEIIFDDWEVHEHLCEIGGIPIVTKFAGKNYARDIRMEAAAFIRQMYQSSPQTLQIFIGSGGLKILAALIEEDLVTERDMVLIGLMGLQKVFDLQGITRKNDYCRILSRNQLLAPLADVLNQILDEDSEIAELVQERVVNLFYLFSQSAPYVQELSADRQVLSSLLNDLDRMKPTHRVTMLKFIKHLSMLSTTHEALLNSGAIELLINLLKNAEESSSQEVENQVLNILWNLCKHNKPRQEFAAKKGIIPLLMEAGSSGRAVKEFALPILCEMAHSGKSGRKALWANRGLQFYIRLLGDLYYQTQALDAIFVWLQEETARVEQGLLDGAFSDAIVQCFTNKNTSSDVFENLLEPLQKIVRLSPAVAACLARDEIFVRTVQKLQTKKPIVRVSLLRVIRDICEATDDRCASLLLSSGLLDSLRRVQQDQALLAREIATELLKFAE</sequence>
<keyword evidence="9" id="KW-1185">Reference proteome</keyword>
<dbReference type="FunFam" id="3.30.200.20:FF:000042">
    <property type="entry name" value="Aurora kinase A"/>
    <property type="match status" value="1"/>
</dbReference>
<evidence type="ECO:0000256" key="5">
    <source>
        <dbReference type="PROSITE-ProRule" id="PRU10141"/>
    </source>
</evidence>
<protein>
    <recommendedName>
        <fullName evidence="1">non-specific serine/threonine protein kinase</fullName>
        <ecNumber evidence="1">2.7.11.1</ecNumber>
    </recommendedName>
</protein>
<dbReference type="CDD" id="cd06627">
    <property type="entry name" value="STKc_Cdc7_like"/>
    <property type="match status" value="1"/>
</dbReference>
<evidence type="ECO:0000256" key="4">
    <source>
        <dbReference type="PROSITE-ProRule" id="PRU00259"/>
    </source>
</evidence>
<evidence type="ECO:0000256" key="2">
    <source>
        <dbReference type="ARBA" id="ARBA00022741"/>
    </source>
</evidence>
<proteinExistence type="predicted"/>
<feature type="compositionally biased region" description="Polar residues" evidence="6">
    <location>
        <begin position="316"/>
        <end position="337"/>
    </location>
</feature>
<evidence type="ECO:0000259" key="7">
    <source>
        <dbReference type="PROSITE" id="PS50011"/>
    </source>
</evidence>
<comment type="caution">
    <text evidence="8">The sequence shown here is derived from an EMBL/GenBank/DDBJ whole genome shotgun (WGS) entry which is preliminary data.</text>
</comment>
<evidence type="ECO:0000256" key="3">
    <source>
        <dbReference type="ARBA" id="ARBA00022840"/>
    </source>
</evidence>
<dbReference type="PROSITE" id="PS00107">
    <property type="entry name" value="PROTEIN_KINASE_ATP"/>
    <property type="match status" value="1"/>
</dbReference>
<feature type="repeat" description="ARM" evidence="4">
    <location>
        <begin position="912"/>
        <end position="958"/>
    </location>
</feature>
<name>A0A9P4M7G1_9PEZI</name>
<dbReference type="InterPro" id="IPR050629">
    <property type="entry name" value="STE20/SPS1-PAK"/>
</dbReference>
<dbReference type="InterPro" id="IPR000225">
    <property type="entry name" value="Armadillo"/>
</dbReference>
<dbReference type="FunFam" id="1.10.510.10:FF:000246">
    <property type="entry name" value="Putative Serine-threonine kinase SepH"/>
    <property type="match status" value="1"/>
</dbReference>
<organism evidence="8 9">
    <name type="scientific">Rhizodiscina lignyota</name>
    <dbReference type="NCBI Taxonomy" id="1504668"/>
    <lineage>
        <taxon>Eukaryota</taxon>
        <taxon>Fungi</taxon>
        <taxon>Dikarya</taxon>
        <taxon>Ascomycota</taxon>
        <taxon>Pezizomycotina</taxon>
        <taxon>Dothideomycetes</taxon>
        <taxon>Pleosporomycetidae</taxon>
        <taxon>Aulographales</taxon>
        <taxon>Rhizodiscinaceae</taxon>
        <taxon>Rhizodiscina</taxon>
    </lineage>
</organism>
<dbReference type="InterPro" id="IPR008271">
    <property type="entry name" value="Ser/Thr_kinase_AS"/>
</dbReference>
<keyword evidence="3 5" id="KW-0067">ATP-binding</keyword>
<dbReference type="PROSITE" id="PS50011">
    <property type="entry name" value="PROTEIN_KINASE_DOM"/>
    <property type="match status" value="1"/>
</dbReference>
<dbReference type="PANTHER" id="PTHR48012:SF26">
    <property type="entry name" value="SERINE_THREONINE-PROTEIN KINASE DDB_G0283821-RELATED"/>
    <property type="match status" value="1"/>
</dbReference>
<feature type="domain" description="Protein kinase" evidence="7">
    <location>
        <begin position="1"/>
        <end position="250"/>
    </location>
</feature>
<evidence type="ECO:0000313" key="9">
    <source>
        <dbReference type="Proteomes" id="UP000799772"/>
    </source>
</evidence>
<dbReference type="InterPro" id="IPR011009">
    <property type="entry name" value="Kinase-like_dom_sf"/>
</dbReference>
<evidence type="ECO:0000313" key="8">
    <source>
        <dbReference type="EMBL" id="KAF2100393.1"/>
    </source>
</evidence>
<dbReference type="InterPro" id="IPR016024">
    <property type="entry name" value="ARM-type_fold"/>
</dbReference>
<dbReference type="SUPFAM" id="SSF56112">
    <property type="entry name" value="Protein kinase-like (PK-like)"/>
    <property type="match status" value="1"/>
</dbReference>
<dbReference type="OrthoDB" id="8693905at2759"/>
<feature type="non-terminal residue" evidence="8">
    <location>
        <position position="1155"/>
    </location>
</feature>
<dbReference type="InterPro" id="IPR017441">
    <property type="entry name" value="Protein_kinase_ATP_BS"/>
</dbReference>
<dbReference type="PANTHER" id="PTHR48012">
    <property type="entry name" value="STERILE20-LIKE KINASE, ISOFORM B-RELATED"/>
    <property type="match status" value="1"/>
</dbReference>
<feature type="binding site" evidence="5">
    <location>
        <position position="29"/>
    </location>
    <ligand>
        <name>ATP</name>
        <dbReference type="ChEBI" id="CHEBI:30616"/>
    </ligand>
</feature>
<dbReference type="AlphaFoldDB" id="A0A9P4M7G1"/>
<feature type="compositionally biased region" description="Polar residues" evidence="6">
    <location>
        <begin position="428"/>
        <end position="449"/>
    </location>
</feature>
<reference evidence="8" key="1">
    <citation type="journal article" date="2020" name="Stud. Mycol.">
        <title>101 Dothideomycetes genomes: a test case for predicting lifestyles and emergence of pathogens.</title>
        <authorList>
            <person name="Haridas S."/>
            <person name="Albert R."/>
            <person name="Binder M."/>
            <person name="Bloem J."/>
            <person name="Labutti K."/>
            <person name="Salamov A."/>
            <person name="Andreopoulos B."/>
            <person name="Baker S."/>
            <person name="Barry K."/>
            <person name="Bills G."/>
            <person name="Bluhm B."/>
            <person name="Cannon C."/>
            <person name="Castanera R."/>
            <person name="Culley D."/>
            <person name="Daum C."/>
            <person name="Ezra D."/>
            <person name="Gonzalez J."/>
            <person name="Henrissat B."/>
            <person name="Kuo A."/>
            <person name="Liang C."/>
            <person name="Lipzen A."/>
            <person name="Lutzoni F."/>
            <person name="Magnuson J."/>
            <person name="Mondo S."/>
            <person name="Nolan M."/>
            <person name="Ohm R."/>
            <person name="Pangilinan J."/>
            <person name="Park H.-J."/>
            <person name="Ramirez L."/>
            <person name="Alfaro M."/>
            <person name="Sun H."/>
            <person name="Tritt A."/>
            <person name="Yoshinaga Y."/>
            <person name="Zwiers L.-H."/>
            <person name="Turgeon B."/>
            <person name="Goodwin S."/>
            <person name="Spatafora J."/>
            <person name="Crous P."/>
            <person name="Grigoriev I."/>
        </authorList>
    </citation>
    <scope>NUCLEOTIDE SEQUENCE</scope>
    <source>
        <strain evidence="8">CBS 133067</strain>
    </source>
</reference>
<dbReference type="InterPro" id="IPR011989">
    <property type="entry name" value="ARM-like"/>
</dbReference>
<dbReference type="GO" id="GO:0004674">
    <property type="term" value="F:protein serine/threonine kinase activity"/>
    <property type="evidence" value="ECO:0007669"/>
    <property type="project" value="UniProtKB-EC"/>
</dbReference>
<accession>A0A9P4M7G1</accession>
<dbReference type="PROSITE" id="PS50176">
    <property type="entry name" value="ARM_REPEAT"/>
    <property type="match status" value="1"/>
</dbReference>
<dbReference type="Gene3D" id="1.25.10.10">
    <property type="entry name" value="Leucine-rich Repeat Variant"/>
    <property type="match status" value="2"/>
</dbReference>
<dbReference type="Pfam" id="PF00069">
    <property type="entry name" value="Pkinase"/>
    <property type="match status" value="1"/>
</dbReference>
<feature type="non-terminal residue" evidence="8">
    <location>
        <position position="1"/>
    </location>
</feature>
<dbReference type="SMART" id="SM00220">
    <property type="entry name" value="S_TKc"/>
    <property type="match status" value="1"/>
</dbReference>
<dbReference type="InterPro" id="IPR000719">
    <property type="entry name" value="Prot_kinase_dom"/>
</dbReference>
<feature type="compositionally biased region" description="Basic and acidic residues" evidence="6">
    <location>
        <begin position="545"/>
        <end position="569"/>
    </location>
</feature>
<keyword evidence="2 5" id="KW-0547">Nucleotide-binding</keyword>
<feature type="region of interest" description="Disordered" evidence="6">
    <location>
        <begin position="278"/>
        <end position="353"/>
    </location>
</feature>
<dbReference type="Proteomes" id="UP000799772">
    <property type="component" value="Unassembled WGS sequence"/>
</dbReference>
<dbReference type="SUPFAM" id="SSF48371">
    <property type="entry name" value="ARM repeat"/>
    <property type="match status" value="1"/>
</dbReference>
<feature type="region of interest" description="Disordered" evidence="6">
    <location>
        <begin position="423"/>
        <end position="449"/>
    </location>
</feature>
<dbReference type="GO" id="GO:0005524">
    <property type="term" value="F:ATP binding"/>
    <property type="evidence" value="ECO:0007669"/>
    <property type="project" value="UniProtKB-UniRule"/>
</dbReference>
<dbReference type="EMBL" id="ML978124">
    <property type="protein sequence ID" value="KAF2100393.1"/>
    <property type="molecule type" value="Genomic_DNA"/>
</dbReference>
<gene>
    <name evidence="8" type="ORF">NA57DRAFT_12354</name>
</gene>
<feature type="compositionally biased region" description="Low complexity" evidence="6">
    <location>
        <begin position="294"/>
        <end position="311"/>
    </location>
</feature>